<sequence length="507" mass="55727">MTNDRRLSARRPRVAMLVANDVRLDSRVQKAAYSAAEAGYDVLLLGYEPNRKGRPSDPAYIGAAQVVRTGLHNKWQIAQWPLKDGGAPGLRLMPFRALSFASSLDYKARRRIVQRIKEPGTGDGSVKHRAKEALWKVYFRDGDWRRTARHLLWLESSWSALIEEFEPDLIHAHDMHTPGIAVRVADRLAHKGKRPKVLYDAHEFVAGVSMPEQRRLAYVGLEGEYVRKADAVITVSPLLAQWLQERYHLTETPGVVANAPMLHLPGEEHEPGGPDAGTDSEADADRGAHADQSEAPSLRKACGLADDVPLLVYSGAVSPMRGIATMVAGLPELPDVHMAVVRGADTEFTRALEKQAEELGVADRLHMVGYVAPHLVPQYLASADIGVIPILHTPNHEVALITKYYEYMHAKLPIVVSDVQAMADFTRELGNGEVFTAEDAHEYAQAVAKVLADRAAYASRYTDDLLAANSWEGQAEVLGGVYARLLGQEPEPRTGVRAFGETSEPTA</sequence>
<evidence type="ECO:0000256" key="3">
    <source>
        <dbReference type="SAM" id="MobiDB-lite"/>
    </source>
</evidence>
<keyword evidence="1" id="KW-0328">Glycosyltransferase</keyword>
<evidence type="ECO:0000259" key="4">
    <source>
        <dbReference type="Pfam" id="PF00534"/>
    </source>
</evidence>
<dbReference type="InterPro" id="IPR001296">
    <property type="entry name" value="Glyco_trans_1"/>
</dbReference>
<name>A0ABS5KLE7_9ACTN</name>
<evidence type="ECO:0000313" key="6">
    <source>
        <dbReference type="EMBL" id="MBS2546862.1"/>
    </source>
</evidence>
<dbReference type="PANTHER" id="PTHR12526:SF600">
    <property type="entry name" value="GLYCOSYL TRANSFERASE GROUP 1"/>
    <property type="match status" value="1"/>
</dbReference>
<protein>
    <submittedName>
        <fullName evidence="6">Glycosyltransferase family 4 protein</fullName>
    </submittedName>
</protein>
<dbReference type="Pfam" id="PF13439">
    <property type="entry name" value="Glyco_transf_4"/>
    <property type="match status" value="1"/>
</dbReference>
<keyword evidence="7" id="KW-1185">Reference proteome</keyword>
<dbReference type="Pfam" id="PF00534">
    <property type="entry name" value="Glycos_transf_1"/>
    <property type="match status" value="1"/>
</dbReference>
<evidence type="ECO:0000256" key="1">
    <source>
        <dbReference type="ARBA" id="ARBA00022676"/>
    </source>
</evidence>
<dbReference type="RefSeq" id="WP_212008502.1">
    <property type="nucleotide sequence ID" value="NZ_JAAFYZ010000019.1"/>
</dbReference>
<evidence type="ECO:0000313" key="7">
    <source>
        <dbReference type="Proteomes" id="UP000730482"/>
    </source>
</evidence>
<feature type="region of interest" description="Disordered" evidence="3">
    <location>
        <begin position="263"/>
        <end position="298"/>
    </location>
</feature>
<gene>
    <name evidence="6" type="ORF">KGQ19_08265</name>
</gene>
<keyword evidence="2" id="KW-0808">Transferase</keyword>
<accession>A0ABS5KLE7</accession>
<feature type="compositionally biased region" description="Basic and acidic residues" evidence="3">
    <location>
        <begin position="283"/>
        <end position="292"/>
    </location>
</feature>
<feature type="domain" description="Glycosyltransferase subfamily 4-like N-terminal" evidence="5">
    <location>
        <begin position="139"/>
        <end position="253"/>
    </location>
</feature>
<dbReference type="InterPro" id="IPR028098">
    <property type="entry name" value="Glyco_trans_4-like_N"/>
</dbReference>
<dbReference type="CDD" id="cd03801">
    <property type="entry name" value="GT4_PimA-like"/>
    <property type="match status" value="1"/>
</dbReference>
<dbReference type="Proteomes" id="UP000730482">
    <property type="component" value="Unassembled WGS sequence"/>
</dbReference>
<proteinExistence type="predicted"/>
<dbReference type="Gene3D" id="3.40.50.2000">
    <property type="entry name" value="Glycogen Phosphorylase B"/>
    <property type="match status" value="2"/>
</dbReference>
<comment type="caution">
    <text evidence="6">The sequence shown here is derived from an EMBL/GenBank/DDBJ whole genome shotgun (WGS) entry which is preliminary data.</text>
</comment>
<dbReference type="PANTHER" id="PTHR12526">
    <property type="entry name" value="GLYCOSYLTRANSFERASE"/>
    <property type="match status" value="1"/>
</dbReference>
<dbReference type="EMBL" id="JAAFYZ010000019">
    <property type="protein sequence ID" value="MBS2546862.1"/>
    <property type="molecule type" value="Genomic_DNA"/>
</dbReference>
<evidence type="ECO:0000259" key="5">
    <source>
        <dbReference type="Pfam" id="PF13439"/>
    </source>
</evidence>
<evidence type="ECO:0000256" key="2">
    <source>
        <dbReference type="ARBA" id="ARBA00022679"/>
    </source>
</evidence>
<organism evidence="6 7">
    <name type="scientific">Catenulispora pinistramenti</name>
    <dbReference type="NCBI Taxonomy" id="2705254"/>
    <lineage>
        <taxon>Bacteria</taxon>
        <taxon>Bacillati</taxon>
        <taxon>Actinomycetota</taxon>
        <taxon>Actinomycetes</taxon>
        <taxon>Catenulisporales</taxon>
        <taxon>Catenulisporaceae</taxon>
        <taxon>Catenulispora</taxon>
    </lineage>
</organism>
<dbReference type="SUPFAM" id="SSF53756">
    <property type="entry name" value="UDP-Glycosyltransferase/glycogen phosphorylase"/>
    <property type="match status" value="1"/>
</dbReference>
<reference evidence="6 7" key="1">
    <citation type="submission" date="2020-02" db="EMBL/GenBank/DDBJ databases">
        <title>Acidophilic actinobacteria isolated from forest soil.</title>
        <authorList>
            <person name="Golinska P."/>
        </authorList>
    </citation>
    <scope>NUCLEOTIDE SEQUENCE [LARGE SCALE GENOMIC DNA]</scope>
    <source>
        <strain evidence="6 7">NL8</strain>
    </source>
</reference>
<feature type="domain" description="Glycosyl transferase family 1" evidence="4">
    <location>
        <begin position="299"/>
        <end position="455"/>
    </location>
</feature>